<comment type="caution">
    <text evidence="2">The sequence shown here is derived from an EMBL/GenBank/DDBJ whole genome shotgun (WGS) entry which is preliminary data.</text>
</comment>
<feature type="domain" description="NACHT-NTPase and P-loop NTPases N-terminal" evidence="1">
    <location>
        <begin position="8"/>
        <end position="137"/>
    </location>
</feature>
<keyword evidence="3" id="KW-1185">Reference proteome</keyword>
<organism evidence="2 3">
    <name type="scientific">Neonectria punicea</name>
    <dbReference type="NCBI Taxonomy" id="979145"/>
    <lineage>
        <taxon>Eukaryota</taxon>
        <taxon>Fungi</taxon>
        <taxon>Dikarya</taxon>
        <taxon>Ascomycota</taxon>
        <taxon>Pezizomycotina</taxon>
        <taxon>Sordariomycetes</taxon>
        <taxon>Hypocreomycetidae</taxon>
        <taxon>Hypocreales</taxon>
        <taxon>Nectriaceae</taxon>
        <taxon>Neonectria</taxon>
    </lineage>
</organism>
<dbReference type="InterPro" id="IPR031352">
    <property type="entry name" value="SesA"/>
</dbReference>
<name>A0ABR1H113_9HYPO</name>
<reference evidence="2 3" key="1">
    <citation type="journal article" date="2025" name="Microbiol. Resour. Announc.">
        <title>Draft genome sequences for Neonectria magnoliae and Neonectria punicea, canker pathogens of Liriodendron tulipifera and Acer saccharum in West Virginia.</title>
        <authorList>
            <person name="Petronek H.M."/>
            <person name="Kasson M.T."/>
            <person name="Metheny A.M."/>
            <person name="Stauder C.M."/>
            <person name="Lovett B."/>
            <person name="Lynch S.C."/>
            <person name="Garnas J.R."/>
            <person name="Kasson L.R."/>
            <person name="Stajich J.E."/>
        </authorList>
    </citation>
    <scope>NUCLEOTIDE SEQUENCE [LARGE SCALE GENOMIC DNA]</scope>
    <source>
        <strain evidence="2 3">NRRL 64653</strain>
    </source>
</reference>
<dbReference type="Pfam" id="PF17107">
    <property type="entry name" value="SesA"/>
    <property type="match status" value="1"/>
</dbReference>
<dbReference type="EMBL" id="JAZAVJ010000095">
    <property type="protein sequence ID" value="KAK7414794.1"/>
    <property type="molecule type" value="Genomic_DNA"/>
</dbReference>
<protein>
    <recommendedName>
        <fullName evidence="1">NACHT-NTPase and P-loop NTPases N-terminal domain-containing protein</fullName>
    </recommendedName>
</protein>
<evidence type="ECO:0000313" key="3">
    <source>
        <dbReference type="Proteomes" id="UP001498476"/>
    </source>
</evidence>
<gene>
    <name evidence="2" type="ORF">QQX98_006396</name>
</gene>
<proteinExistence type="predicted"/>
<evidence type="ECO:0000259" key="1">
    <source>
        <dbReference type="Pfam" id="PF17107"/>
    </source>
</evidence>
<accession>A0ABR1H113</accession>
<dbReference type="Proteomes" id="UP001498476">
    <property type="component" value="Unassembled WGS sequence"/>
</dbReference>
<sequence>MAELLGVVSSAITIVETAGKLVSSAIALKRLWDEVQDVPDSIRRQMQHLEMLVPVLEDMEDEFRQTRNMLRNDRAAIRSLEYCRKAMEELEVLTRDMQMQVTAARKGKRTLAKFKVTLKKGVIQQCHERLASTLQLLALSQQTYLM</sequence>
<evidence type="ECO:0000313" key="2">
    <source>
        <dbReference type="EMBL" id="KAK7414794.1"/>
    </source>
</evidence>